<gene>
    <name evidence="1" type="ORF">E5331_02475</name>
</gene>
<reference evidence="1" key="1">
    <citation type="submission" date="2019-04" db="EMBL/GenBank/DDBJ databases">
        <title>Microbes associate with the intestines of laboratory mice.</title>
        <authorList>
            <person name="Navarre W."/>
            <person name="Wong E."/>
            <person name="Huang K."/>
            <person name="Tropini C."/>
            <person name="Ng K."/>
            <person name="Yu B."/>
        </authorList>
    </citation>
    <scope>NUCLEOTIDE SEQUENCE</scope>
    <source>
        <strain evidence="1">NM04_E33</strain>
    </source>
</reference>
<dbReference type="Proteomes" id="UP000306319">
    <property type="component" value="Unassembled WGS sequence"/>
</dbReference>
<evidence type="ECO:0000313" key="1">
    <source>
        <dbReference type="EMBL" id="TGY80604.1"/>
    </source>
</evidence>
<sequence>MSHHYLQFTDVHYRYPGSNADALKGVSFRIVHGERVALLGLNGSGKSTLLLHTNGLCIPDSGSVNVGGIPVTKKTAPLVRQTVGMVFQNADDQLFMPTVEDDVAFGPRNMMLPEEEVERRVSSALEAVGCMELRKHSSQELSGGQRRAVAIATVLSMEPSILILDEPTANLDRATRRKLIEILNTLTHTVVIATHDLELALEFCNRAIFMDSGHIAADGQVYDILTDHPLMERTGMDIPSWVGIYKPTLIS</sequence>
<keyword evidence="2" id="KW-1185">Reference proteome</keyword>
<keyword evidence="1" id="KW-0067">ATP-binding</keyword>
<comment type="caution">
    <text evidence="1">The sequence shown here is derived from an EMBL/GenBank/DDBJ whole genome shotgun (WGS) entry which is preliminary data.</text>
</comment>
<evidence type="ECO:0000313" key="2">
    <source>
        <dbReference type="Proteomes" id="UP000306319"/>
    </source>
</evidence>
<keyword evidence="1" id="KW-0547">Nucleotide-binding</keyword>
<protein>
    <submittedName>
        <fullName evidence="1">ABC transporter ATP-binding protein</fullName>
    </submittedName>
</protein>
<dbReference type="EMBL" id="SRYB01000002">
    <property type="protein sequence ID" value="TGY80604.1"/>
    <property type="molecule type" value="Genomic_DNA"/>
</dbReference>
<name>A0AC61RIC4_9BACT</name>
<proteinExistence type="predicted"/>
<organism evidence="1 2">
    <name type="scientific">Lepagella muris</name>
    <dbReference type="NCBI Taxonomy" id="3032870"/>
    <lineage>
        <taxon>Bacteria</taxon>
        <taxon>Pseudomonadati</taxon>
        <taxon>Bacteroidota</taxon>
        <taxon>Bacteroidia</taxon>
        <taxon>Bacteroidales</taxon>
        <taxon>Muribaculaceae</taxon>
        <taxon>Lepagella</taxon>
    </lineage>
</organism>
<accession>A0AC61RIC4</accession>